<dbReference type="Proteomes" id="UP001352852">
    <property type="component" value="Unassembled WGS sequence"/>
</dbReference>
<dbReference type="Pfam" id="PF02780">
    <property type="entry name" value="Transketolase_C"/>
    <property type="match status" value="1"/>
</dbReference>
<accession>A0ABU7F659</accession>
<protein>
    <recommendedName>
        <fullName evidence="3">Transketolase C-terminal domain-containing protein</fullName>
    </recommendedName>
</protein>
<organism evidence="4 5">
    <name type="scientific">Characodon lateralis</name>
    <dbReference type="NCBI Taxonomy" id="208331"/>
    <lineage>
        <taxon>Eukaryota</taxon>
        <taxon>Metazoa</taxon>
        <taxon>Chordata</taxon>
        <taxon>Craniata</taxon>
        <taxon>Vertebrata</taxon>
        <taxon>Euteleostomi</taxon>
        <taxon>Actinopterygii</taxon>
        <taxon>Neopterygii</taxon>
        <taxon>Teleostei</taxon>
        <taxon>Neoteleostei</taxon>
        <taxon>Acanthomorphata</taxon>
        <taxon>Ovalentaria</taxon>
        <taxon>Atherinomorphae</taxon>
        <taxon>Cyprinodontiformes</taxon>
        <taxon>Goodeidae</taxon>
        <taxon>Characodon</taxon>
    </lineage>
</organism>
<dbReference type="PANTHER" id="PTHR42980:SF1">
    <property type="entry name" value="2-OXOISOVALERATE DEHYDROGENASE SUBUNIT BETA, MITOCHONDRIAL"/>
    <property type="match status" value="1"/>
</dbReference>
<evidence type="ECO:0000256" key="1">
    <source>
        <dbReference type="ARBA" id="ARBA00001964"/>
    </source>
</evidence>
<comment type="caution">
    <text evidence="4">The sequence shown here is derived from an EMBL/GenBank/DDBJ whole genome shotgun (WGS) entry which is preliminary data.</text>
</comment>
<evidence type="ECO:0000259" key="3">
    <source>
        <dbReference type="Pfam" id="PF02780"/>
    </source>
</evidence>
<dbReference type="PANTHER" id="PTHR42980">
    <property type="entry name" value="2-OXOISOVALERATE DEHYDROGENASE SUBUNIT BETA-RELATED"/>
    <property type="match status" value="1"/>
</dbReference>
<comment type="cofactor">
    <cofactor evidence="1">
        <name>thiamine diphosphate</name>
        <dbReference type="ChEBI" id="CHEBI:58937"/>
    </cofactor>
</comment>
<dbReference type="Gene3D" id="3.40.50.920">
    <property type="match status" value="1"/>
</dbReference>
<reference evidence="4 5" key="1">
    <citation type="submission" date="2021-06" db="EMBL/GenBank/DDBJ databases">
        <authorList>
            <person name="Palmer J.M."/>
        </authorList>
    </citation>
    <scope>NUCLEOTIDE SEQUENCE [LARGE SCALE GENOMIC DNA]</scope>
    <source>
        <strain evidence="4 5">CL_MEX2019</strain>
        <tissue evidence="4">Muscle</tissue>
    </source>
</reference>
<sequence>MLKMEQVPVDSYTIPLSQAEILQEGSDVTLVAWGTQIHVLREVANMAQEKLGVSCEVIDLRTILPWDTETVCKTFSFVSSLWK</sequence>
<name>A0ABU7F659_9TELE</name>
<dbReference type="InterPro" id="IPR033248">
    <property type="entry name" value="Transketolase_C"/>
</dbReference>
<dbReference type="SUPFAM" id="SSF52922">
    <property type="entry name" value="TK C-terminal domain-like"/>
    <property type="match status" value="1"/>
</dbReference>
<dbReference type="EMBL" id="JAHUTJ010076524">
    <property type="protein sequence ID" value="MED6294784.1"/>
    <property type="molecule type" value="Genomic_DNA"/>
</dbReference>
<dbReference type="InterPro" id="IPR009014">
    <property type="entry name" value="Transketo_C/PFOR_II"/>
</dbReference>
<evidence type="ECO:0000313" key="4">
    <source>
        <dbReference type="EMBL" id="MED6294784.1"/>
    </source>
</evidence>
<evidence type="ECO:0000256" key="2">
    <source>
        <dbReference type="ARBA" id="ARBA00023002"/>
    </source>
</evidence>
<proteinExistence type="predicted"/>
<keyword evidence="2" id="KW-0560">Oxidoreductase</keyword>
<keyword evidence="5" id="KW-1185">Reference proteome</keyword>
<feature type="domain" description="Transketolase C-terminal" evidence="3">
    <location>
        <begin position="18"/>
        <end position="73"/>
    </location>
</feature>
<gene>
    <name evidence="4" type="ORF">CHARACLAT_024672</name>
</gene>
<evidence type="ECO:0000313" key="5">
    <source>
        <dbReference type="Proteomes" id="UP001352852"/>
    </source>
</evidence>